<name>A0A6I1MQU6_9CLOT</name>
<dbReference type="AlphaFoldDB" id="A0A6I1MQU6"/>
<reference evidence="2 3" key="1">
    <citation type="submission" date="2019-10" db="EMBL/GenBank/DDBJ databases">
        <title>The Genome Sequence of Clostridium tarantellae Isolated from Fish Brain.</title>
        <authorList>
            <person name="Bano L."/>
            <person name="Kiel M."/>
            <person name="Sales G."/>
            <person name="Doxey A.C."/>
            <person name="Mansfield M.J."/>
            <person name="Schiavone M."/>
            <person name="Rossetto O."/>
            <person name="Pirazzini M."/>
            <person name="Dobrindt U."/>
            <person name="Montecucco C."/>
        </authorList>
    </citation>
    <scope>NUCLEOTIDE SEQUENCE [LARGE SCALE GENOMIC DNA]</scope>
    <source>
        <strain evidence="2 3">DSM 3997</strain>
    </source>
</reference>
<proteinExistence type="predicted"/>
<keyword evidence="1" id="KW-0812">Transmembrane</keyword>
<keyword evidence="1" id="KW-0472">Membrane</keyword>
<protein>
    <submittedName>
        <fullName evidence="2">Uncharacterized protein</fullName>
    </submittedName>
</protein>
<keyword evidence="1" id="KW-1133">Transmembrane helix</keyword>
<dbReference type="EMBL" id="WHJC01000480">
    <property type="protein sequence ID" value="MPQ45173.1"/>
    <property type="molecule type" value="Genomic_DNA"/>
</dbReference>
<keyword evidence="3" id="KW-1185">Reference proteome</keyword>
<organism evidence="2 3">
    <name type="scientific">Clostridium tarantellae</name>
    <dbReference type="NCBI Taxonomy" id="39493"/>
    <lineage>
        <taxon>Bacteria</taxon>
        <taxon>Bacillati</taxon>
        <taxon>Bacillota</taxon>
        <taxon>Clostridia</taxon>
        <taxon>Eubacteriales</taxon>
        <taxon>Clostridiaceae</taxon>
        <taxon>Clostridium</taxon>
    </lineage>
</organism>
<dbReference type="Proteomes" id="UP000430345">
    <property type="component" value="Unassembled WGS sequence"/>
</dbReference>
<gene>
    <name evidence="2" type="ORF">GBZ86_15765</name>
</gene>
<accession>A0A6I1MQU6</accession>
<evidence type="ECO:0000256" key="1">
    <source>
        <dbReference type="SAM" id="Phobius"/>
    </source>
</evidence>
<feature type="transmembrane region" description="Helical" evidence="1">
    <location>
        <begin position="57"/>
        <end position="75"/>
    </location>
</feature>
<sequence length="76" mass="9008">MNFKGIFFSSIMLWFIFILLSIMFLNLFLVFIGIPISILTSILIYKKQIISFNKLNKILYFLVPTIAWFTGMSLYR</sequence>
<feature type="transmembrane region" description="Helical" evidence="1">
    <location>
        <begin position="12"/>
        <end position="45"/>
    </location>
</feature>
<comment type="caution">
    <text evidence="2">The sequence shown here is derived from an EMBL/GenBank/DDBJ whole genome shotgun (WGS) entry which is preliminary data.</text>
</comment>
<evidence type="ECO:0000313" key="3">
    <source>
        <dbReference type="Proteomes" id="UP000430345"/>
    </source>
</evidence>
<evidence type="ECO:0000313" key="2">
    <source>
        <dbReference type="EMBL" id="MPQ45173.1"/>
    </source>
</evidence>
<dbReference type="RefSeq" id="WP_152892234.1">
    <property type="nucleotide sequence ID" value="NZ_WHJC01000480.1"/>
</dbReference>